<evidence type="ECO:0000259" key="10">
    <source>
        <dbReference type="PROSITE" id="PS51464"/>
    </source>
</evidence>
<dbReference type="InterPro" id="IPR046348">
    <property type="entry name" value="SIS_dom_sf"/>
</dbReference>
<dbReference type="InterPro" id="IPR000644">
    <property type="entry name" value="CBS_dom"/>
</dbReference>
<dbReference type="GO" id="GO:0046872">
    <property type="term" value="F:metal ion binding"/>
    <property type="evidence" value="ECO:0007669"/>
    <property type="project" value="UniProtKB-KW"/>
</dbReference>
<evidence type="ECO:0000259" key="9">
    <source>
        <dbReference type="PROSITE" id="PS51371"/>
    </source>
</evidence>
<keyword evidence="12" id="KW-1185">Reference proteome</keyword>
<evidence type="ECO:0000256" key="8">
    <source>
        <dbReference type="PROSITE-ProRule" id="PRU00703"/>
    </source>
</evidence>
<dbReference type="FunFam" id="3.40.50.10490:FF:000011">
    <property type="entry name" value="Arabinose 5-phosphate isomerase"/>
    <property type="match status" value="1"/>
</dbReference>
<dbReference type="SMART" id="SM00116">
    <property type="entry name" value="CBS"/>
    <property type="match status" value="2"/>
</dbReference>
<gene>
    <name evidence="11" type="ORF">LPB303_04135</name>
</gene>
<feature type="site" description="Catalytically relevant" evidence="7">
    <location>
        <position position="188"/>
    </location>
</feature>
<feature type="binding site" evidence="6">
    <location>
        <position position="77"/>
    </location>
    <ligand>
        <name>Zn(2+)</name>
        <dbReference type="ChEBI" id="CHEBI:29105"/>
    </ligand>
</feature>
<feature type="domain" description="CBS" evidence="9">
    <location>
        <begin position="206"/>
        <end position="261"/>
    </location>
</feature>
<keyword evidence="6" id="KW-0479">Metal-binding</keyword>
<reference evidence="11 12" key="1">
    <citation type="submission" date="2016-02" db="EMBL/GenBank/DDBJ databases">
        <title>Draft genome sequence of Polaribacter atrinae KACC17473.</title>
        <authorList>
            <person name="Shin S.-K."/>
            <person name="Yi H."/>
        </authorList>
    </citation>
    <scope>NUCLEOTIDE SEQUENCE [LARGE SCALE GENOMIC DNA]</scope>
    <source>
        <strain evidence="11 12">KACC 17473</strain>
    </source>
</reference>
<dbReference type="PANTHER" id="PTHR42745:SF1">
    <property type="entry name" value="ARABINOSE 5-PHOSPHATE ISOMERASE KDSD"/>
    <property type="match status" value="1"/>
</dbReference>
<evidence type="ECO:0000256" key="5">
    <source>
        <dbReference type="PIRSR" id="PIRSR004692-1"/>
    </source>
</evidence>
<dbReference type="STRING" id="1333662.LPB303_04135"/>
<dbReference type="GO" id="GO:0019146">
    <property type="term" value="F:arabinose-5-phosphate isomerase activity"/>
    <property type="evidence" value="ECO:0007669"/>
    <property type="project" value="UniProtKB-ARBA"/>
</dbReference>
<dbReference type="Gene3D" id="3.10.580.10">
    <property type="entry name" value="CBS-domain"/>
    <property type="match status" value="1"/>
</dbReference>
<dbReference type="GO" id="GO:0005975">
    <property type="term" value="P:carbohydrate metabolic process"/>
    <property type="evidence" value="ECO:0007669"/>
    <property type="project" value="InterPro"/>
</dbReference>
<evidence type="ECO:0000313" key="12">
    <source>
        <dbReference type="Proteomes" id="UP000076923"/>
    </source>
</evidence>
<dbReference type="InterPro" id="IPR035474">
    <property type="entry name" value="SIS_Kpsf"/>
</dbReference>
<dbReference type="Pfam" id="PF01380">
    <property type="entry name" value="SIS"/>
    <property type="match status" value="1"/>
</dbReference>
<dbReference type="Proteomes" id="UP000076923">
    <property type="component" value="Unassembled WGS sequence"/>
</dbReference>
<name>A0A176TE11_9FLAO</name>
<evidence type="ECO:0000313" key="11">
    <source>
        <dbReference type="EMBL" id="OAD46110.1"/>
    </source>
</evidence>
<comment type="caution">
    <text evidence="11">The sequence shown here is derived from an EMBL/GenBank/DDBJ whole genome shotgun (WGS) entry which is preliminary data.</text>
</comment>
<dbReference type="AlphaFoldDB" id="A0A176TE11"/>
<dbReference type="InterPro" id="IPR001347">
    <property type="entry name" value="SIS_dom"/>
</dbReference>
<proteinExistence type="inferred from homology"/>
<organism evidence="11 12">
    <name type="scientific">Polaribacter atrinae</name>
    <dbReference type="NCBI Taxonomy" id="1333662"/>
    <lineage>
        <taxon>Bacteria</taxon>
        <taxon>Pseudomonadati</taxon>
        <taxon>Bacteroidota</taxon>
        <taxon>Flavobacteriia</taxon>
        <taxon>Flavobacteriales</taxon>
        <taxon>Flavobacteriaceae</taxon>
    </lineage>
</organism>
<dbReference type="Pfam" id="PF00571">
    <property type="entry name" value="CBS"/>
    <property type="match status" value="2"/>
</dbReference>
<protein>
    <submittedName>
        <fullName evidence="11">D-arabinose 5-phosphate isomerase</fullName>
    </submittedName>
</protein>
<evidence type="ECO:0000256" key="4">
    <source>
        <dbReference type="PIRNR" id="PIRNR004692"/>
    </source>
</evidence>
<dbReference type="PANTHER" id="PTHR42745">
    <property type="match status" value="1"/>
</dbReference>
<dbReference type="InterPro" id="IPR046342">
    <property type="entry name" value="CBS_dom_sf"/>
</dbReference>
<feature type="binding site" evidence="5">
    <location>
        <position position="83"/>
    </location>
    <ligand>
        <name>substrate</name>
    </ligand>
</feature>
<dbReference type="PIRSF" id="PIRSF004692">
    <property type="entry name" value="KdsD_KpsF"/>
    <property type="match status" value="1"/>
</dbReference>
<dbReference type="OrthoDB" id="9762536at2"/>
<dbReference type="EMBL" id="LVWE01000005">
    <property type="protein sequence ID" value="OAD46110.1"/>
    <property type="molecule type" value="Genomic_DNA"/>
</dbReference>
<evidence type="ECO:0000256" key="2">
    <source>
        <dbReference type="ARBA" id="ARBA00022737"/>
    </source>
</evidence>
<dbReference type="InterPro" id="IPR050986">
    <property type="entry name" value="GutQ/KpsF_isomerases"/>
</dbReference>
<accession>A0A176TE11</accession>
<feature type="site" description="Catalytically relevant" evidence="7">
    <location>
        <position position="147"/>
    </location>
</feature>
<dbReference type="PROSITE" id="PS51464">
    <property type="entry name" value="SIS"/>
    <property type="match status" value="1"/>
</dbReference>
<comment type="similarity">
    <text evidence="1 4">Belongs to the SIS family. GutQ/KpsF subfamily.</text>
</comment>
<feature type="binding site" evidence="5">
    <location>
        <position position="77"/>
    </location>
    <ligand>
        <name>substrate</name>
    </ligand>
</feature>
<feature type="domain" description="SIS" evidence="10">
    <location>
        <begin position="36"/>
        <end position="179"/>
    </location>
</feature>
<dbReference type="SUPFAM" id="SSF53697">
    <property type="entry name" value="SIS domain"/>
    <property type="match status" value="1"/>
</dbReference>
<keyword evidence="11" id="KW-0413">Isomerase</keyword>
<dbReference type="GO" id="GO:1901135">
    <property type="term" value="P:carbohydrate derivative metabolic process"/>
    <property type="evidence" value="ECO:0007669"/>
    <property type="project" value="InterPro"/>
</dbReference>
<keyword evidence="2" id="KW-0677">Repeat</keyword>
<dbReference type="RefSeq" id="WP_068448394.1">
    <property type="nucleotide sequence ID" value="NZ_CP150660.1"/>
</dbReference>
<evidence type="ECO:0000256" key="7">
    <source>
        <dbReference type="PIRSR" id="PIRSR004692-3"/>
    </source>
</evidence>
<dbReference type="Gene3D" id="3.40.50.10490">
    <property type="entry name" value="Glucose-6-phosphate isomerase like protein, domain 1"/>
    <property type="match status" value="1"/>
</dbReference>
<evidence type="ECO:0000256" key="6">
    <source>
        <dbReference type="PIRSR" id="PIRSR004692-2"/>
    </source>
</evidence>
<feature type="site" description="Catalytically relevant" evidence="7">
    <location>
        <position position="54"/>
    </location>
</feature>
<evidence type="ECO:0000256" key="3">
    <source>
        <dbReference type="ARBA" id="ARBA00023122"/>
    </source>
</evidence>
<keyword evidence="3 8" id="KW-0129">CBS domain</keyword>
<sequence>MKKTNTIINTAIETILTESNAIANLAKLIDADFEEAVKFILNSNGRVIVTGIGKSANIATKIVATLNSTGTPAIFMHAADAIHGDLGNVQKDDVVICLSKSGNTPEIKVLVPLIKNYGNKIVAITGNVDSYLGEHADFTLNAYVEKEACPNNLAPTTSTTAQLVLGDALAVCLLDLRGFTSKDFAKYHPGGALGKRLYLRVSDLVENNQVPAVNETDSIAKVIIEISEKRLGVTAVLNNGTLTGIITDGDIRRMLSKSTQISEVTAKDVMGKNPKTIFEDAMAIDALTTMEKNSITQMLVVDHKNNYVGVVHLHDLIKEGIF</sequence>
<dbReference type="InterPro" id="IPR004800">
    <property type="entry name" value="KdsD/KpsF-type"/>
</dbReference>
<feature type="binding site" evidence="5">
    <location>
        <position position="268"/>
    </location>
    <ligand>
        <name>substrate</name>
    </ligand>
</feature>
<feature type="site" description="Catalytically relevant" evidence="7">
    <location>
        <position position="106"/>
    </location>
</feature>
<dbReference type="NCBIfam" id="TIGR00393">
    <property type="entry name" value="kpsF"/>
    <property type="match status" value="1"/>
</dbReference>
<dbReference type="GO" id="GO:0097367">
    <property type="term" value="F:carbohydrate derivative binding"/>
    <property type="evidence" value="ECO:0007669"/>
    <property type="project" value="InterPro"/>
</dbReference>
<dbReference type="CDD" id="cd04604">
    <property type="entry name" value="CBS_pair_SIS_assoc"/>
    <property type="match status" value="1"/>
</dbReference>
<dbReference type="PROSITE" id="PS51371">
    <property type="entry name" value="CBS"/>
    <property type="match status" value="2"/>
</dbReference>
<keyword evidence="6" id="KW-0862">Zinc</keyword>
<feature type="domain" description="CBS" evidence="9">
    <location>
        <begin position="270"/>
        <end position="322"/>
    </location>
</feature>
<dbReference type="CDD" id="cd05014">
    <property type="entry name" value="SIS_Kpsf"/>
    <property type="match status" value="1"/>
</dbReference>
<feature type="binding site" evidence="5">
    <location>
        <position position="216"/>
    </location>
    <ligand>
        <name>substrate</name>
    </ligand>
</feature>
<evidence type="ECO:0000256" key="1">
    <source>
        <dbReference type="ARBA" id="ARBA00008165"/>
    </source>
</evidence>